<organism evidence="1 2">
    <name type="scientific">Racocetra persica</name>
    <dbReference type="NCBI Taxonomy" id="160502"/>
    <lineage>
        <taxon>Eukaryota</taxon>
        <taxon>Fungi</taxon>
        <taxon>Fungi incertae sedis</taxon>
        <taxon>Mucoromycota</taxon>
        <taxon>Glomeromycotina</taxon>
        <taxon>Glomeromycetes</taxon>
        <taxon>Diversisporales</taxon>
        <taxon>Gigasporaceae</taxon>
        <taxon>Racocetra</taxon>
    </lineage>
</organism>
<dbReference type="EMBL" id="CAJVQC010173491">
    <property type="protein sequence ID" value="CAG8850970.1"/>
    <property type="molecule type" value="Genomic_DNA"/>
</dbReference>
<accession>A0ACA9SZ43</accession>
<evidence type="ECO:0000313" key="2">
    <source>
        <dbReference type="Proteomes" id="UP000789920"/>
    </source>
</evidence>
<sequence length="72" mass="8485">MATRPDEFDTVLEFSSRKYREVVKWGHTYEETKAKIGSHFKIPVKRIAYIRDIKPGEKLSEIFKKPEDLDNA</sequence>
<dbReference type="Proteomes" id="UP000789920">
    <property type="component" value="Unassembled WGS sequence"/>
</dbReference>
<name>A0ACA9SZ43_9GLOM</name>
<evidence type="ECO:0000313" key="1">
    <source>
        <dbReference type="EMBL" id="CAG8850970.1"/>
    </source>
</evidence>
<proteinExistence type="predicted"/>
<protein>
    <submittedName>
        <fullName evidence="1">11225_t:CDS:1</fullName>
    </submittedName>
</protein>
<keyword evidence="2" id="KW-1185">Reference proteome</keyword>
<feature type="non-terminal residue" evidence="1">
    <location>
        <position position="72"/>
    </location>
</feature>
<comment type="caution">
    <text evidence="1">The sequence shown here is derived from an EMBL/GenBank/DDBJ whole genome shotgun (WGS) entry which is preliminary data.</text>
</comment>
<reference evidence="1" key="1">
    <citation type="submission" date="2021-06" db="EMBL/GenBank/DDBJ databases">
        <authorList>
            <person name="Kallberg Y."/>
            <person name="Tangrot J."/>
            <person name="Rosling A."/>
        </authorList>
    </citation>
    <scope>NUCLEOTIDE SEQUENCE</scope>
    <source>
        <strain evidence="1">MA461A</strain>
    </source>
</reference>
<gene>
    <name evidence="1" type="ORF">RPERSI_LOCUS36345</name>
</gene>